<name>A0AAD7W1D9_9TELE</name>
<keyword evidence="2" id="KW-1185">Reference proteome</keyword>
<gene>
    <name evidence="1" type="ORF">AAFF_G00290470</name>
</gene>
<protein>
    <submittedName>
        <fullName evidence="1">Uncharacterized protein</fullName>
    </submittedName>
</protein>
<sequence>MAGQLLQANLGICADGAGLVGGCLCEGQTQSRLVNTILRGFAQGSALMPTPPPPSPCPSASPVPSCLLPQIAVYAAAPALRGSAGFKLCQRSRCWEKRRD</sequence>
<comment type="caution">
    <text evidence="1">The sequence shown here is derived from an EMBL/GenBank/DDBJ whole genome shotgun (WGS) entry which is preliminary data.</text>
</comment>
<evidence type="ECO:0000313" key="1">
    <source>
        <dbReference type="EMBL" id="KAJ8372317.1"/>
    </source>
</evidence>
<evidence type="ECO:0000313" key="2">
    <source>
        <dbReference type="Proteomes" id="UP001221898"/>
    </source>
</evidence>
<dbReference type="Proteomes" id="UP001221898">
    <property type="component" value="Unassembled WGS sequence"/>
</dbReference>
<proteinExistence type="predicted"/>
<accession>A0AAD7W1D9</accession>
<dbReference type="EMBL" id="JAINUG010000407">
    <property type="protein sequence ID" value="KAJ8372317.1"/>
    <property type="molecule type" value="Genomic_DNA"/>
</dbReference>
<dbReference type="AlphaFoldDB" id="A0AAD7W1D9"/>
<organism evidence="1 2">
    <name type="scientific">Aldrovandia affinis</name>
    <dbReference type="NCBI Taxonomy" id="143900"/>
    <lineage>
        <taxon>Eukaryota</taxon>
        <taxon>Metazoa</taxon>
        <taxon>Chordata</taxon>
        <taxon>Craniata</taxon>
        <taxon>Vertebrata</taxon>
        <taxon>Euteleostomi</taxon>
        <taxon>Actinopterygii</taxon>
        <taxon>Neopterygii</taxon>
        <taxon>Teleostei</taxon>
        <taxon>Notacanthiformes</taxon>
        <taxon>Halosauridae</taxon>
        <taxon>Aldrovandia</taxon>
    </lineage>
</organism>
<reference evidence="1" key="1">
    <citation type="journal article" date="2023" name="Science">
        <title>Genome structures resolve the early diversification of teleost fishes.</title>
        <authorList>
            <person name="Parey E."/>
            <person name="Louis A."/>
            <person name="Montfort J."/>
            <person name="Bouchez O."/>
            <person name="Roques C."/>
            <person name="Iampietro C."/>
            <person name="Lluch J."/>
            <person name="Castinel A."/>
            <person name="Donnadieu C."/>
            <person name="Desvignes T."/>
            <person name="Floi Bucao C."/>
            <person name="Jouanno E."/>
            <person name="Wen M."/>
            <person name="Mejri S."/>
            <person name="Dirks R."/>
            <person name="Jansen H."/>
            <person name="Henkel C."/>
            <person name="Chen W.J."/>
            <person name="Zahm M."/>
            <person name="Cabau C."/>
            <person name="Klopp C."/>
            <person name="Thompson A.W."/>
            <person name="Robinson-Rechavi M."/>
            <person name="Braasch I."/>
            <person name="Lecointre G."/>
            <person name="Bobe J."/>
            <person name="Postlethwait J.H."/>
            <person name="Berthelot C."/>
            <person name="Roest Crollius H."/>
            <person name="Guiguen Y."/>
        </authorList>
    </citation>
    <scope>NUCLEOTIDE SEQUENCE</scope>
    <source>
        <strain evidence="1">NC1722</strain>
    </source>
</reference>